<gene>
    <name evidence="1" type="ORF">M6B38_387400</name>
</gene>
<sequence length="129" mass="14384">MPSLATPSGLPPPSVGFSVEVAPPPLARSFLAAMVRSSPPVDLVLPLRPHLVVDRIWRSYLMWMRCQYLSPPFASPLLANSPSLAPVWMWSGGYLRTWVSLGIFPSWSSIQSISLFARSWRKIFFPVDS</sequence>
<reference evidence="1" key="2">
    <citation type="submission" date="2023-04" db="EMBL/GenBank/DDBJ databases">
        <authorList>
            <person name="Bruccoleri R.E."/>
            <person name="Oakeley E.J."/>
            <person name="Faust A.-M."/>
            <person name="Dessus-Babus S."/>
            <person name="Altorfer M."/>
            <person name="Burckhardt D."/>
            <person name="Oertli M."/>
            <person name="Naumann U."/>
            <person name="Petersen F."/>
            <person name="Wong J."/>
        </authorList>
    </citation>
    <scope>NUCLEOTIDE SEQUENCE</scope>
    <source>
        <strain evidence="1">GSM-AAB239-AS_SAM_17_03QT</strain>
        <tissue evidence="1">Leaf</tissue>
    </source>
</reference>
<proteinExistence type="predicted"/>
<organism evidence="1 2">
    <name type="scientific">Iris pallida</name>
    <name type="common">Sweet iris</name>
    <dbReference type="NCBI Taxonomy" id="29817"/>
    <lineage>
        <taxon>Eukaryota</taxon>
        <taxon>Viridiplantae</taxon>
        <taxon>Streptophyta</taxon>
        <taxon>Embryophyta</taxon>
        <taxon>Tracheophyta</taxon>
        <taxon>Spermatophyta</taxon>
        <taxon>Magnoliopsida</taxon>
        <taxon>Liliopsida</taxon>
        <taxon>Asparagales</taxon>
        <taxon>Iridaceae</taxon>
        <taxon>Iridoideae</taxon>
        <taxon>Irideae</taxon>
        <taxon>Iris</taxon>
    </lineage>
</organism>
<evidence type="ECO:0000313" key="2">
    <source>
        <dbReference type="Proteomes" id="UP001140949"/>
    </source>
</evidence>
<protein>
    <submittedName>
        <fullName evidence="1">Glycine-rich protein 1-like</fullName>
    </submittedName>
</protein>
<reference evidence="1" key="1">
    <citation type="journal article" date="2023" name="GigaByte">
        <title>Genome assembly of the bearded iris, Iris pallida Lam.</title>
        <authorList>
            <person name="Bruccoleri R.E."/>
            <person name="Oakeley E.J."/>
            <person name="Faust A.M.E."/>
            <person name="Altorfer M."/>
            <person name="Dessus-Babus S."/>
            <person name="Burckhardt D."/>
            <person name="Oertli M."/>
            <person name="Naumann U."/>
            <person name="Petersen F."/>
            <person name="Wong J."/>
        </authorList>
    </citation>
    <scope>NUCLEOTIDE SEQUENCE</scope>
    <source>
        <strain evidence="1">GSM-AAB239-AS_SAM_17_03QT</strain>
    </source>
</reference>
<name>A0AAX6G361_IRIPA</name>
<dbReference type="EMBL" id="JANAVB010023995">
    <property type="protein sequence ID" value="KAJ6822795.1"/>
    <property type="molecule type" value="Genomic_DNA"/>
</dbReference>
<evidence type="ECO:0000313" key="1">
    <source>
        <dbReference type="EMBL" id="KAJ6822795.1"/>
    </source>
</evidence>
<comment type="caution">
    <text evidence="1">The sequence shown here is derived from an EMBL/GenBank/DDBJ whole genome shotgun (WGS) entry which is preliminary data.</text>
</comment>
<accession>A0AAX6G361</accession>
<dbReference type="AlphaFoldDB" id="A0AAX6G361"/>
<dbReference type="Proteomes" id="UP001140949">
    <property type="component" value="Unassembled WGS sequence"/>
</dbReference>
<keyword evidence="2" id="KW-1185">Reference proteome</keyword>